<dbReference type="InterPro" id="IPR024047">
    <property type="entry name" value="MM3350-like_sf"/>
</dbReference>
<evidence type="ECO:0000313" key="2">
    <source>
        <dbReference type="EMBL" id="NSJ85420.1"/>
    </source>
</evidence>
<protein>
    <submittedName>
        <fullName evidence="2">Plasmid pRiA4b ORF-3 family protein</fullName>
    </submittedName>
</protein>
<gene>
    <name evidence="2" type="ORF">G5A70_04355</name>
</gene>
<reference evidence="2 3" key="1">
    <citation type="journal article" date="2020" name="Cell Host Microbe">
        <title>Functional and Genomic Variation between Human-Derived Isolates of Lachnospiraceae Reveals Inter- and Intra-Species Diversity.</title>
        <authorList>
            <person name="Sorbara M.T."/>
            <person name="Littmann E.R."/>
            <person name="Fontana E."/>
            <person name="Moody T.U."/>
            <person name="Kohout C.E."/>
            <person name="Gjonbalaj M."/>
            <person name="Eaton V."/>
            <person name="Seok R."/>
            <person name="Leiner I.M."/>
            <person name="Pamer E.G."/>
        </authorList>
    </citation>
    <scope>NUCLEOTIDE SEQUENCE [LARGE SCALE GENOMIC DNA]</scope>
    <source>
        <strain evidence="2 3">MSK.15.26</strain>
    </source>
</reference>
<proteinExistence type="predicted"/>
<dbReference type="SUPFAM" id="SSF159941">
    <property type="entry name" value="MM3350-like"/>
    <property type="match status" value="1"/>
</dbReference>
<name>A0ABX2I614_BLAHA</name>
<dbReference type="RefSeq" id="WP_173748386.1">
    <property type="nucleotide sequence ID" value="NZ_JAAITA010000003.1"/>
</dbReference>
<dbReference type="Proteomes" id="UP000822142">
    <property type="component" value="Unassembled WGS sequence"/>
</dbReference>
<sequence>MGTQTKGFCKYCGKEYTRSGMLRHLEACKERKSKLAMETYKRKCRYFQIVISGKYAKAYWLIVEVSENTTLKELDQFIRDIWVECCGHLSAFTIHGTQYESCPVTDRFWGEPSKNMNYRLKDVVNVGDSISYEYDFGSTTELMLSIHSCREGEKKKREIIILSRNNPPKILCSNCEQNEAKWVNPEGYCEGVPFWCDKCLGAENEGEEEEGCERQFLVPICNSPRMGVCGYAGSDRYPDLFEPDKR</sequence>
<dbReference type="Pfam" id="PF07929">
    <property type="entry name" value="PRiA4_ORF3"/>
    <property type="match status" value="1"/>
</dbReference>
<feature type="domain" description="Plasmid pRiA4b Orf3-like" evidence="1">
    <location>
        <begin position="58"/>
        <end position="157"/>
    </location>
</feature>
<evidence type="ECO:0000313" key="3">
    <source>
        <dbReference type="Proteomes" id="UP000822142"/>
    </source>
</evidence>
<comment type="caution">
    <text evidence="2">The sequence shown here is derived from an EMBL/GenBank/DDBJ whole genome shotgun (WGS) entry which is preliminary data.</text>
</comment>
<organism evidence="2 3">
    <name type="scientific">Blautia hansenii</name>
    <name type="common">Ruminococcus hansenii</name>
    <dbReference type="NCBI Taxonomy" id="1322"/>
    <lineage>
        <taxon>Bacteria</taxon>
        <taxon>Bacillati</taxon>
        <taxon>Bacillota</taxon>
        <taxon>Clostridia</taxon>
        <taxon>Lachnospirales</taxon>
        <taxon>Lachnospiraceae</taxon>
        <taxon>Blautia</taxon>
    </lineage>
</organism>
<keyword evidence="3" id="KW-1185">Reference proteome</keyword>
<accession>A0ABX2I614</accession>
<dbReference type="InterPro" id="IPR012912">
    <property type="entry name" value="Plasmid_pRiA4b_Orf3-like"/>
</dbReference>
<evidence type="ECO:0000259" key="1">
    <source>
        <dbReference type="Pfam" id="PF07929"/>
    </source>
</evidence>
<dbReference type="EMBL" id="JAAITA010000003">
    <property type="protein sequence ID" value="NSJ85420.1"/>
    <property type="molecule type" value="Genomic_DNA"/>
</dbReference>
<dbReference type="Gene3D" id="3.10.290.30">
    <property type="entry name" value="MM3350-like"/>
    <property type="match status" value="1"/>
</dbReference>